<gene>
    <name evidence="1" type="ORF">V5E97_09830</name>
</gene>
<dbReference type="InterPro" id="IPR006311">
    <property type="entry name" value="TAT_signal"/>
</dbReference>
<organism evidence="1">
    <name type="scientific">Singulisphaera sp. Ch08</name>
    <dbReference type="NCBI Taxonomy" id="3120278"/>
    <lineage>
        <taxon>Bacteria</taxon>
        <taxon>Pseudomonadati</taxon>
        <taxon>Planctomycetota</taxon>
        <taxon>Planctomycetia</taxon>
        <taxon>Isosphaerales</taxon>
        <taxon>Isosphaeraceae</taxon>
        <taxon>Singulisphaera</taxon>
    </lineage>
</organism>
<dbReference type="RefSeq" id="WP_406699165.1">
    <property type="nucleotide sequence ID" value="NZ_CP155447.1"/>
</dbReference>
<dbReference type="Pfam" id="PF07394">
    <property type="entry name" value="DUF1501"/>
    <property type="match status" value="1"/>
</dbReference>
<dbReference type="SUPFAM" id="SSF53649">
    <property type="entry name" value="Alkaline phosphatase-like"/>
    <property type="match status" value="1"/>
</dbReference>
<dbReference type="EMBL" id="CP155447">
    <property type="protein sequence ID" value="XBH06314.1"/>
    <property type="molecule type" value="Genomic_DNA"/>
</dbReference>
<sequence>MLRILGSEKTLCDGLTRRDLLHIGGLGALGLTLDDALRLGEAQAAAISRASSFGKAKACILLFPYGSPPQHETFDPKPDAPEQFRGEMKPISTVVPGLHICEGLPRIAQVMDRVTVVRSMTHDFPVHGVAYAVSGIPSYTPALEAAPHDPRHWPFIGSVVDYMAERDDPRGPSSAVPRNVGLPWVLNSRADTVPLAGPYAAFLGKAYDPVWGDFDGKGTGLGPMLSDQQTRTFLDPYCGVEPGGHFGVSAEGQAPGELTPGRLRSRRSLLEQFDQARAGVDATEASRSFDKHQGRAFSMLTNPSFREALDIRREPMAVRESYGMTMFGQAALAARRLVEAGCRFVTVFWDAFGIFAGCAWDTHANHFPRLKDYLLPGFDRAFSGLILDLERRGLLDETLVMWLSEHGRTPLIDSKPKGAGRHHWSRAYSTAFAGGGVAGGRVIGRTDRLGGEVLDTPVSPKDTLATAFHLLGIDPDATVPDRLGRPMRIAGEGVVRPELF</sequence>
<dbReference type="PANTHER" id="PTHR43737">
    <property type="entry name" value="BLL7424 PROTEIN"/>
    <property type="match status" value="1"/>
</dbReference>
<dbReference type="AlphaFoldDB" id="A0AAU7CLY4"/>
<dbReference type="PROSITE" id="PS51318">
    <property type="entry name" value="TAT"/>
    <property type="match status" value="1"/>
</dbReference>
<dbReference type="InterPro" id="IPR010869">
    <property type="entry name" value="DUF1501"/>
</dbReference>
<reference evidence="1" key="1">
    <citation type="submission" date="2024-05" db="EMBL/GenBank/DDBJ databases">
        <title>Planctomycetes of the genus Singulisphaera possess chitinolytic capabilities.</title>
        <authorList>
            <person name="Ivanova A."/>
        </authorList>
    </citation>
    <scope>NUCLEOTIDE SEQUENCE</scope>
    <source>
        <strain evidence="1">Ch08T</strain>
    </source>
</reference>
<accession>A0AAU7CLY4</accession>
<name>A0AAU7CLY4_9BACT</name>
<protein>
    <submittedName>
        <fullName evidence="1">DUF1501 domain-containing protein</fullName>
    </submittedName>
</protein>
<evidence type="ECO:0000313" key="1">
    <source>
        <dbReference type="EMBL" id="XBH06314.1"/>
    </source>
</evidence>
<dbReference type="InterPro" id="IPR017850">
    <property type="entry name" value="Alkaline_phosphatase_core_sf"/>
</dbReference>
<proteinExistence type="predicted"/>
<dbReference type="PANTHER" id="PTHR43737:SF1">
    <property type="entry name" value="DUF1501 DOMAIN-CONTAINING PROTEIN"/>
    <property type="match status" value="1"/>
</dbReference>
<dbReference type="Gene3D" id="3.40.720.10">
    <property type="entry name" value="Alkaline Phosphatase, subunit A"/>
    <property type="match status" value="1"/>
</dbReference>